<keyword evidence="1" id="KW-0175">Coiled coil</keyword>
<keyword evidence="3" id="KW-1185">Reference proteome</keyword>
<dbReference type="GO" id="GO:0010073">
    <property type="term" value="P:meristem maintenance"/>
    <property type="evidence" value="ECO:0007669"/>
    <property type="project" value="InterPro"/>
</dbReference>
<dbReference type="KEGG" id="dzi:111288863"/>
<dbReference type="OrthoDB" id="1572276at2759"/>
<sequence>MEKQSETIVEEREEFMVSPTGGYPTRRKAHFLNPTATSNIGKVSELPMDCFSPKPLTCDFKDLSEKVLFKGWKHPTEKWKRWVRNMHPKHQVLWKQVGIYEAVMSSMYDMKQHKELVLGIAEKWSLDTSTFIFPWGEATITLEDVMVCGGYSVLGASVLSTLKTKQLVELEEKLIEGRKEAARWSSLVATHNAWMDYFMGTGHDLEHEAFLSLWLSNFVLVKSTSFKYIGKHVFPIAIHLARGTQVALAPAVLSSIYRDLSLLKDWFFGSNVVQTNELANLYAPFQLVQVWIWERFPRLRPMANSISHGEPRLARWHRLKVNVDDMKLAIDSAGKSFQWRPYAIAVNGWSLPKFYGDKEQYILIDSRLNEEIQSFARCLRVSELVGVESIEQYLPHRVAMQFGMDQDIPGCVARCNGNPEIAWRNYSRPIQDAVLYIPGRFFESDVTTQYSDWWKQSMLAHCDAIRPFVRRPRSSRNLQHVSVRRKECHIHFSPDDHLKYGGVSGGNSTKENEAGDLVQEEDMEDQLTIRELLTSAKHNSEEIVMAGESDSPLCAQSPLSSTKKIETLAKMEANMKLSEVKLRFTLAVDVPPLSVGEIQNVPTFIAEKEEVKKIKSEVKQDAEVTRNERSVGKSKGVMADDVKIKPGLKDGGEGSNTRDLSTLGLELEARISRLEKLLAELKEKRFRNKLENHFRWGSSEP</sequence>
<dbReference type="InterPro" id="IPR044824">
    <property type="entry name" value="MAIN-like"/>
</dbReference>
<proteinExistence type="predicted"/>
<reference evidence="4" key="1">
    <citation type="submission" date="2025-08" db="UniProtKB">
        <authorList>
            <consortium name="RefSeq"/>
        </authorList>
    </citation>
    <scope>IDENTIFICATION</scope>
    <source>
        <tissue evidence="4">Fruit stalk</tissue>
    </source>
</reference>
<gene>
    <name evidence="4" type="primary">LOC111288863</name>
</gene>
<evidence type="ECO:0000313" key="3">
    <source>
        <dbReference type="Proteomes" id="UP000515121"/>
    </source>
</evidence>
<evidence type="ECO:0000259" key="2">
    <source>
        <dbReference type="Pfam" id="PF10536"/>
    </source>
</evidence>
<dbReference type="RefSeq" id="XP_022735556.1">
    <property type="nucleotide sequence ID" value="XM_022879821.1"/>
</dbReference>
<accession>A0A6P5Y6D7</accession>
<organism evidence="3 4">
    <name type="scientific">Durio zibethinus</name>
    <name type="common">Durian</name>
    <dbReference type="NCBI Taxonomy" id="66656"/>
    <lineage>
        <taxon>Eukaryota</taxon>
        <taxon>Viridiplantae</taxon>
        <taxon>Streptophyta</taxon>
        <taxon>Embryophyta</taxon>
        <taxon>Tracheophyta</taxon>
        <taxon>Spermatophyta</taxon>
        <taxon>Magnoliopsida</taxon>
        <taxon>eudicotyledons</taxon>
        <taxon>Gunneridae</taxon>
        <taxon>Pentapetalae</taxon>
        <taxon>rosids</taxon>
        <taxon>malvids</taxon>
        <taxon>Malvales</taxon>
        <taxon>Malvaceae</taxon>
        <taxon>Helicteroideae</taxon>
        <taxon>Durio</taxon>
    </lineage>
</organism>
<dbReference type="PANTHER" id="PTHR46033">
    <property type="entry name" value="PROTEIN MAIN-LIKE 2"/>
    <property type="match status" value="1"/>
</dbReference>
<dbReference type="Pfam" id="PF10536">
    <property type="entry name" value="PMD"/>
    <property type="match status" value="1"/>
</dbReference>
<dbReference type="PANTHER" id="PTHR46033:SF80">
    <property type="entry name" value="PROTEIN MAIN-LIKE 2-LIKE"/>
    <property type="match status" value="1"/>
</dbReference>
<dbReference type="Proteomes" id="UP000515121">
    <property type="component" value="Unplaced"/>
</dbReference>
<name>A0A6P5Y6D7_DURZI</name>
<protein>
    <submittedName>
        <fullName evidence="4">Uncharacterized protein LOC111288863</fullName>
    </submittedName>
</protein>
<feature type="domain" description="Aminotransferase-like plant mobile" evidence="2">
    <location>
        <begin position="98"/>
        <end position="455"/>
    </location>
</feature>
<evidence type="ECO:0000313" key="4">
    <source>
        <dbReference type="RefSeq" id="XP_022735556.1"/>
    </source>
</evidence>
<evidence type="ECO:0000256" key="1">
    <source>
        <dbReference type="SAM" id="Coils"/>
    </source>
</evidence>
<dbReference type="AlphaFoldDB" id="A0A6P5Y6D7"/>
<feature type="coiled-coil region" evidence="1">
    <location>
        <begin position="664"/>
        <end position="691"/>
    </location>
</feature>
<dbReference type="GeneID" id="111288863"/>
<dbReference type="InterPro" id="IPR019557">
    <property type="entry name" value="AminoTfrase-like_pln_mobile"/>
</dbReference>